<dbReference type="AlphaFoldDB" id="M0A084"/>
<organism evidence="3 4">
    <name type="scientific">Natrialba taiwanensis DSM 12281</name>
    <dbReference type="NCBI Taxonomy" id="1230458"/>
    <lineage>
        <taxon>Archaea</taxon>
        <taxon>Methanobacteriati</taxon>
        <taxon>Methanobacteriota</taxon>
        <taxon>Stenosarchaea group</taxon>
        <taxon>Halobacteria</taxon>
        <taxon>Halobacteriales</taxon>
        <taxon>Natrialbaceae</taxon>
        <taxon>Natrialba</taxon>
    </lineage>
</organism>
<dbReference type="PATRIC" id="fig|1230458.4.peg.2262"/>
<evidence type="ECO:0000313" key="4">
    <source>
        <dbReference type="Proteomes" id="UP000011648"/>
    </source>
</evidence>
<evidence type="ECO:0000256" key="1">
    <source>
        <dbReference type="SAM" id="MobiDB-lite"/>
    </source>
</evidence>
<protein>
    <recommendedName>
        <fullName evidence="2">Ig-like domain-containing protein</fullName>
    </recommendedName>
</protein>
<dbReference type="InterPro" id="IPR058929">
    <property type="entry name" value="Ig_halo"/>
</dbReference>
<dbReference type="Proteomes" id="UP000011648">
    <property type="component" value="Unassembled WGS sequence"/>
</dbReference>
<reference evidence="3 4" key="1">
    <citation type="journal article" date="2014" name="PLoS Genet.">
        <title>Phylogenetically driven sequencing of extremely halophilic archaea reveals strategies for static and dynamic osmo-response.</title>
        <authorList>
            <person name="Becker E.A."/>
            <person name="Seitzer P.M."/>
            <person name="Tritt A."/>
            <person name="Larsen D."/>
            <person name="Krusor M."/>
            <person name="Yao A.I."/>
            <person name="Wu D."/>
            <person name="Madern D."/>
            <person name="Eisen J.A."/>
            <person name="Darling A.E."/>
            <person name="Facciotti M.T."/>
        </authorList>
    </citation>
    <scope>NUCLEOTIDE SEQUENCE [LARGE SCALE GENOMIC DNA]</scope>
    <source>
        <strain evidence="3 4">DSM 12281</strain>
    </source>
</reference>
<dbReference type="EMBL" id="AOIL01000042">
    <property type="protein sequence ID" value="ELY90798.1"/>
    <property type="molecule type" value="Genomic_DNA"/>
</dbReference>
<keyword evidence="4" id="KW-1185">Reference proteome</keyword>
<evidence type="ECO:0000313" key="3">
    <source>
        <dbReference type="EMBL" id="ELY90798.1"/>
    </source>
</evidence>
<feature type="domain" description="Ig-like" evidence="2">
    <location>
        <begin position="101"/>
        <end position="171"/>
    </location>
</feature>
<proteinExistence type="predicted"/>
<comment type="caution">
    <text evidence="3">The sequence shown here is derived from an EMBL/GenBank/DDBJ whole genome shotgun (WGS) entry which is preliminary data.</text>
</comment>
<accession>M0A084</accession>
<gene>
    <name evidence="3" type="ORF">C484_11261</name>
</gene>
<sequence length="179" mass="18987">MDLNLDDRGPDRRTFITLSATGGLAALAGCLSGTTWPDGDDSSTDTDSPSDSQTAGDLDSIPDDSDVIDRFERRSSGDDWTVADDAYGIRIENTTDEELPITIQLDHDGDSVLDREVAIPATSELVIELSDGGTYDVAIEADGLESKTTTTWSPNDCEEGTTKLTIGDSGIETDTSVSC</sequence>
<name>M0A084_9EURY</name>
<dbReference type="RefSeq" id="WP_006826003.1">
    <property type="nucleotide sequence ID" value="NZ_AOIL01000042.1"/>
</dbReference>
<evidence type="ECO:0000259" key="2">
    <source>
        <dbReference type="Pfam" id="PF25942"/>
    </source>
</evidence>
<dbReference type="OrthoDB" id="379820at2157"/>
<feature type="region of interest" description="Disordered" evidence="1">
    <location>
        <begin position="32"/>
        <end position="65"/>
    </location>
</feature>
<dbReference type="Pfam" id="PF25942">
    <property type="entry name" value="Ig_halo"/>
    <property type="match status" value="1"/>
</dbReference>
<feature type="region of interest" description="Disordered" evidence="1">
    <location>
        <begin position="159"/>
        <end position="179"/>
    </location>
</feature>